<dbReference type="RefSeq" id="WP_176627016.1">
    <property type="nucleotide sequence ID" value="NZ_JABXXQ010000726.1"/>
</dbReference>
<proteinExistence type="predicted"/>
<organism evidence="1 2">
    <name type="scientific">Endobacter medicaginis</name>
    <dbReference type="NCBI Taxonomy" id="1181271"/>
    <lineage>
        <taxon>Bacteria</taxon>
        <taxon>Pseudomonadati</taxon>
        <taxon>Pseudomonadota</taxon>
        <taxon>Alphaproteobacteria</taxon>
        <taxon>Acetobacterales</taxon>
        <taxon>Acetobacteraceae</taxon>
        <taxon>Endobacter</taxon>
    </lineage>
</organism>
<gene>
    <name evidence="1" type="ORF">HUK83_18130</name>
</gene>
<sequence>MHIATIPSGAPFLDTLAAVWLAAPDDPGDGLILLPTRRAARALGEAFLRVTQGRPLLLPRIAAIGGLDDESLALGSGFGADVLALPPAVEP</sequence>
<reference evidence="1 2" key="1">
    <citation type="submission" date="2020-06" db="EMBL/GenBank/DDBJ databases">
        <title>Description of novel acetic acid bacteria.</title>
        <authorList>
            <person name="Sombolestani A."/>
        </authorList>
    </citation>
    <scope>NUCLEOTIDE SEQUENCE [LARGE SCALE GENOMIC DNA]</scope>
    <source>
        <strain evidence="1 2">LMG 26838</strain>
    </source>
</reference>
<protein>
    <submittedName>
        <fullName evidence="1">Uncharacterized protein</fullName>
    </submittedName>
</protein>
<feature type="non-terminal residue" evidence="1">
    <location>
        <position position="91"/>
    </location>
</feature>
<dbReference type="AlphaFoldDB" id="A0A850P2G4"/>
<accession>A0A850P2G4</accession>
<dbReference type="Proteomes" id="UP000565205">
    <property type="component" value="Unassembled WGS sequence"/>
</dbReference>
<comment type="caution">
    <text evidence="1">The sequence shown here is derived from an EMBL/GenBank/DDBJ whole genome shotgun (WGS) entry which is preliminary data.</text>
</comment>
<evidence type="ECO:0000313" key="2">
    <source>
        <dbReference type="Proteomes" id="UP000565205"/>
    </source>
</evidence>
<dbReference type="EMBL" id="JABXXQ010000726">
    <property type="protein sequence ID" value="NVN32247.1"/>
    <property type="molecule type" value="Genomic_DNA"/>
</dbReference>
<evidence type="ECO:0000313" key="1">
    <source>
        <dbReference type="EMBL" id="NVN32247.1"/>
    </source>
</evidence>
<name>A0A850P2G4_9PROT</name>